<dbReference type="AlphaFoldDB" id="A0A6A6W216"/>
<evidence type="ECO:0000256" key="1">
    <source>
        <dbReference type="SAM" id="MobiDB-lite"/>
    </source>
</evidence>
<dbReference type="EMBL" id="ML996575">
    <property type="protein sequence ID" value="KAF2756603.1"/>
    <property type="molecule type" value="Genomic_DNA"/>
</dbReference>
<name>A0A6A6W216_9PEZI</name>
<dbReference type="OrthoDB" id="2129069at2759"/>
<feature type="region of interest" description="Disordered" evidence="1">
    <location>
        <begin position="164"/>
        <end position="187"/>
    </location>
</feature>
<dbReference type="Proteomes" id="UP000799437">
    <property type="component" value="Unassembled WGS sequence"/>
</dbReference>
<sequence>MFCTSLRRRSSAAPLISTLTLPTPAGLQLIESDLRTHDIAIPISNSKRLLFLIVTPPCVISTSLLDTLKRIEHFASLTGGKNCAVLCMLSTSSTKDNTEASSSTTAALAAYAHLTSTLLFGAPRSQGEPSASFTPLVHLPILPVPLASSIPDIVRAYRQIVTAPLPNPSTYSEPNTPPSASRPGKRKPTHAFELLPYCTVTPPLAEDAAIALTDAYVDLKDLIHGAMSTAEEDSTSESMQGITGRLEEVLGAQGAQDVRDFWREEWVAE</sequence>
<gene>
    <name evidence="2" type="ORF">EJ05DRAFT_512236</name>
</gene>
<evidence type="ECO:0000313" key="2">
    <source>
        <dbReference type="EMBL" id="KAF2756603.1"/>
    </source>
</evidence>
<accession>A0A6A6W216</accession>
<keyword evidence="3" id="KW-1185">Reference proteome</keyword>
<organism evidence="2 3">
    <name type="scientific">Pseudovirgaria hyperparasitica</name>
    <dbReference type="NCBI Taxonomy" id="470096"/>
    <lineage>
        <taxon>Eukaryota</taxon>
        <taxon>Fungi</taxon>
        <taxon>Dikarya</taxon>
        <taxon>Ascomycota</taxon>
        <taxon>Pezizomycotina</taxon>
        <taxon>Dothideomycetes</taxon>
        <taxon>Dothideomycetes incertae sedis</taxon>
        <taxon>Acrospermales</taxon>
        <taxon>Acrospermaceae</taxon>
        <taxon>Pseudovirgaria</taxon>
    </lineage>
</organism>
<proteinExistence type="predicted"/>
<dbReference type="RefSeq" id="XP_033599054.1">
    <property type="nucleotide sequence ID" value="XM_033748313.1"/>
</dbReference>
<dbReference type="GeneID" id="54489367"/>
<reference evidence="2" key="1">
    <citation type="journal article" date="2020" name="Stud. Mycol.">
        <title>101 Dothideomycetes genomes: a test case for predicting lifestyles and emergence of pathogens.</title>
        <authorList>
            <person name="Haridas S."/>
            <person name="Albert R."/>
            <person name="Binder M."/>
            <person name="Bloem J."/>
            <person name="Labutti K."/>
            <person name="Salamov A."/>
            <person name="Andreopoulos B."/>
            <person name="Baker S."/>
            <person name="Barry K."/>
            <person name="Bills G."/>
            <person name="Bluhm B."/>
            <person name="Cannon C."/>
            <person name="Castanera R."/>
            <person name="Culley D."/>
            <person name="Daum C."/>
            <person name="Ezra D."/>
            <person name="Gonzalez J."/>
            <person name="Henrissat B."/>
            <person name="Kuo A."/>
            <person name="Liang C."/>
            <person name="Lipzen A."/>
            <person name="Lutzoni F."/>
            <person name="Magnuson J."/>
            <person name="Mondo S."/>
            <person name="Nolan M."/>
            <person name="Ohm R."/>
            <person name="Pangilinan J."/>
            <person name="Park H.-J."/>
            <person name="Ramirez L."/>
            <person name="Alfaro M."/>
            <person name="Sun H."/>
            <person name="Tritt A."/>
            <person name="Yoshinaga Y."/>
            <person name="Zwiers L.-H."/>
            <person name="Turgeon B."/>
            <person name="Goodwin S."/>
            <person name="Spatafora J."/>
            <person name="Crous P."/>
            <person name="Grigoriev I."/>
        </authorList>
    </citation>
    <scope>NUCLEOTIDE SEQUENCE</scope>
    <source>
        <strain evidence="2">CBS 121739</strain>
    </source>
</reference>
<protein>
    <submittedName>
        <fullName evidence="2">Uncharacterized protein</fullName>
    </submittedName>
</protein>
<evidence type="ECO:0000313" key="3">
    <source>
        <dbReference type="Proteomes" id="UP000799437"/>
    </source>
</evidence>